<evidence type="ECO:0000313" key="2">
    <source>
        <dbReference type="Proteomes" id="UP000824024"/>
    </source>
</evidence>
<comment type="caution">
    <text evidence="1">The sequence shown here is derived from an EMBL/GenBank/DDBJ whole genome shotgun (WGS) entry which is preliminary data.</text>
</comment>
<organism evidence="1 2">
    <name type="scientific">Candidatus Eubacterium avistercoris</name>
    <dbReference type="NCBI Taxonomy" id="2838567"/>
    <lineage>
        <taxon>Bacteria</taxon>
        <taxon>Bacillati</taxon>
        <taxon>Bacillota</taxon>
        <taxon>Clostridia</taxon>
        <taxon>Eubacteriales</taxon>
        <taxon>Eubacteriaceae</taxon>
        <taxon>Eubacterium</taxon>
    </lineage>
</organism>
<reference evidence="1" key="2">
    <citation type="submission" date="2021-04" db="EMBL/GenBank/DDBJ databases">
        <authorList>
            <person name="Gilroy R."/>
        </authorList>
    </citation>
    <scope>NUCLEOTIDE SEQUENCE</scope>
    <source>
        <strain evidence="1">CHK192-9172</strain>
    </source>
</reference>
<proteinExistence type="predicted"/>
<dbReference type="AlphaFoldDB" id="A0A9D2IGC5"/>
<dbReference type="EMBL" id="DXCH01000149">
    <property type="protein sequence ID" value="HIZ07348.1"/>
    <property type="molecule type" value="Genomic_DNA"/>
</dbReference>
<name>A0A9D2IGC5_9FIRM</name>
<evidence type="ECO:0000313" key="1">
    <source>
        <dbReference type="EMBL" id="HIZ07348.1"/>
    </source>
</evidence>
<sequence length="266" mass="30952">MYNGLNKTAYTDIEEMTITTLENAVYLGMKNDVSFIFHESLMLYEHQSTDNPNMPLRSLLYISDIYSNLTRDKNLYSTKRICIPEPKFVVFYNGIKPLPERFELKLSDLYQPGTTEPMLELKLLVLNINPGNNRELLEKCRTLNGYMRFVDKVRECAKQKPLAEAMEEAVSWCIHEDILAEFLRKNRAEVISMGIYEFDEEKYIRMERQEAKEEGIQLGIQSGIQTGIQTGIQKLIRNLHMTAEEAMDVLEIPEAERSKYRSSIQK</sequence>
<dbReference type="Proteomes" id="UP000824024">
    <property type="component" value="Unassembled WGS sequence"/>
</dbReference>
<protein>
    <recommendedName>
        <fullName evidence="3">Rpn family recombination-promoting nuclease/putative transposase</fullName>
    </recommendedName>
</protein>
<evidence type="ECO:0008006" key="3">
    <source>
        <dbReference type="Google" id="ProtNLM"/>
    </source>
</evidence>
<reference evidence="1" key="1">
    <citation type="journal article" date="2021" name="PeerJ">
        <title>Extensive microbial diversity within the chicken gut microbiome revealed by metagenomics and culture.</title>
        <authorList>
            <person name="Gilroy R."/>
            <person name="Ravi A."/>
            <person name="Getino M."/>
            <person name="Pursley I."/>
            <person name="Horton D.L."/>
            <person name="Alikhan N.F."/>
            <person name="Baker D."/>
            <person name="Gharbi K."/>
            <person name="Hall N."/>
            <person name="Watson M."/>
            <person name="Adriaenssens E.M."/>
            <person name="Foster-Nyarko E."/>
            <person name="Jarju S."/>
            <person name="Secka A."/>
            <person name="Antonio M."/>
            <person name="Oren A."/>
            <person name="Chaudhuri R.R."/>
            <person name="La Ragione R."/>
            <person name="Hildebrand F."/>
            <person name="Pallen M.J."/>
        </authorList>
    </citation>
    <scope>NUCLEOTIDE SEQUENCE</scope>
    <source>
        <strain evidence="1">CHK192-9172</strain>
    </source>
</reference>
<accession>A0A9D2IGC5</accession>
<gene>
    <name evidence="1" type="ORF">IAA08_05365</name>
</gene>